<dbReference type="STRING" id="885272.JonanDRAFT_0599"/>
<gene>
    <name evidence="4" type="ORF">JonanDRAFT_0599</name>
</gene>
<keyword evidence="4" id="KW-0418">Kinase</keyword>
<evidence type="ECO:0000256" key="1">
    <source>
        <dbReference type="ARBA" id="ARBA00022741"/>
    </source>
</evidence>
<name>H0UJY7_9BACT</name>
<dbReference type="EMBL" id="CM001376">
    <property type="protein sequence ID" value="EHM12997.1"/>
    <property type="molecule type" value="Genomic_DNA"/>
</dbReference>
<evidence type="ECO:0000313" key="4">
    <source>
        <dbReference type="EMBL" id="EHM12997.1"/>
    </source>
</evidence>
<dbReference type="Gene3D" id="3.40.50.300">
    <property type="entry name" value="P-loop containing nucleotide triphosphate hydrolases"/>
    <property type="match status" value="1"/>
</dbReference>
<dbReference type="GO" id="GO:0005524">
    <property type="term" value="F:ATP binding"/>
    <property type="evidence" value="ECO:0007669"/>
    <property type="project" value="UniProtKB-KW"/>
</dbReference>
<reference evidence="4 5" key="1">
    <citation type="submission" date="2011-11" db="EMBL/GenBank/DDBJ databases">
        <title>The Noncontiguous Finished genome of Jonquetella anthropi DSM 22815.</title>
        <authorList>
            <consortium name="US DOE Joint Genome Institute (JGI-PGF)"/>
            <person name="Lucas S."/>
            <person name="Copeland A."/>
            <person name="Lapidus A."/>
            <person name="Glavina del Rio T."/>
            <person name="Dalin E."/>
            <person name="Tice H."/>
            <person name="Bruce D."/>
            <person name="Goodwin L."/>
            <person name="Pitluck S."/>
            <person name="Peters L."/>
            <person name="Mikhailova N."/>
            <person name="Held B."/>
            <person name="Kyrpides N."/>
            <person name="Mavromatis K."/>
            <person name="Ivanova N."/>
            <person name="Markowitz V."/>
            <person name="Cheng J.-F."/>
            <person name="Hugenholtz P."/>
            <person name="Woyke T."/>
            <person name="Wu D."/>
            <person name="Gronow S."/>
            <person name="Wellnitz S."/>
            <person name="Brambilla E."/>
            <person name="Klenk H.-P."/>
            <person name="Eisen J.A."/>
        </authorList>
    </citation>
    <scope>NUCLEOTIDE SEQUENCE [LARGE SCALE GENOMIC DNA]</scope>
    <source>
        <strain evidence="4 5">DSM 22815</strain>
    </source>
</reference>
<dbReference type="SUPFAM" id="SSF52540">
    <property type="entry name" value="P-loop containing nucleoside triphosphate hydrolases"/>
    <property type="match status" value="1"/>
</dbReference>
<keyword evidence="4" id="KW-0808">Transferase</keyword>
<dbReference type="Proteomes" id="UP000003806">
    <property type="component" value="Chromosome"/>
</dbReference>
<accession>H0UJY7</accession>
<evidence type="ECO:0000256" key="2">
    <source>
        <dbReference type="ARBA" id="ARBA00022840"/>
    </source>
</evidence>
<proteinExistence type="predicted"/>
<dbReference type="Pfam" id="PF06414">
    <property type="entry name" value="Zeta_toxin"/>
    <property type="match status" value="1"/>
</dbReference>
<protein>
    <submittedName>
        <fullName evidence="4">2-phosphoglycerate kinase</fullName>
    </submittedName>
</protein>
<evidence type="ECO:0000259" key="3">
    <source>
        <dbReference type="Pfam" id="PF06414"/>
    </source>
</evidence>
<organism evidence="4 5">
    <name type="scientific">Jonquetella anthropi DSM 22815</name>
    <dbReference type="NCBI Taxonomy" id="885272"/>
    <lineage>
        <taxon>Bacteria</taxon>
        <taxon>Thermotogati</taxon>
        <taxon>Synergistota</taxon>
        <taxon>Synergistia</taxon>
        <taxon>Synergistales</taxon>
        <taxon>Dethiosulfovibrionaceae</taxon>
        <taxon>Jonquetella</taxon>
    </lineage>
</organism>
<evidence type="ECO:0000313" key="5">
    <source>
        <dbReference type="Proteomes" id="UP000003806"/>
    </source>
</evidence>
<dbReference type="InterPro" id="IPR027417">
    <property type="entry name" value="P-loop_NTPase"/>
</dbReference>
<dbReference type="HOGENOM" id="CLU_876544_0_0_0"/>
<dbReference type="RefSeq" id="WP_008520812.1">
    <property type="nucleotide sequence ID" value="NZ_CM001376.1"/>
</dbReference>
<sequence length="317" mass="36104">MASNRKFLATVDYEVACEMLAIQSGLLTTEIIAEEGKENPDQSKIEKLTAESQALWDEKVSLQPDDFQAIQSVFARYGKAHECQTLSIKEYGRVLQKLREKVFKHVVSSEHPEIFILGGQPGSGKSTLLPSLARGKDIVTINGDEFRSAHPNYHQMMEKDPEHMAELTDPEVRRWTKEIFDEAIERHFTIAFESTMRQDEPLCTTLLTLKKEGYRVTACVKAVHENDSWERCEKRYQRGLQATGYGRKVSRASHDEAYARMPLTLQRIEKGGLADEIRIYDLEGTEIPHSKNSAAEEVLAIREKRGQELAQEANHRV</sequence>
<dbReference type="AlphaFoldDB" id="H0UJY7"/>
<keyword evidence="2" id="KW-0067">ATP-binding</keyword>
<dbReference type="OrthoDB" id="9792687at2"/>
<feature type="domain" description="Zeta toxin" evidence="3">
    <location>
        <begin position="106"/>
        <end position="287"/>
    </location>
</feature>
<dbReference type="InterPro" id="IPR010488">
    <property type="entry name" value="Zeta_toxin_domain"/>
</dbReference>
<dbReference type="GO" id="GO:0016301">
    <property type="term" value="F:kinase activity"/>
    <property type="evidence" value="ECO:0007669"/>
    <property type="project" value="UniProtKB-KW"/>
</dbReference>
<keyword evidence="1" id="KW-0547">Nucleotide-binding</keyword>
<dbReference type="eggNOG" id="COG4185">
    <property type="taxonomic scope" value="Bacteria"/>
</dbReference>
<keyword evidence="5" id="KW-1185">Reference proteome</keyword>